<feature type="domain" description="FAD/NAD(P)-binding" evidence="6">
    <location>
        <begin position="5"/>
        <end position="298"/>
    </location>
</feature>
<keyword evidence="4" id="KW-0274">FAD</keyword>
<dbReference type="PRINTS" id="PR00411">
    <property type="entry name" value="PNDRDTASEI"/>
</dbReference>
<keyword evidence="3" id="KW-0285">Flavoprotein</keyword>
<comment type="caution">
    <text evidence="7">The sequence shown here is derived from an EMBL/GenBank/DDBJ whole genome shotgun (WGS) entry which is preliminary data.</text>
</comment>
<name>A0A0T5ZY53_UNCKA</name>
<dbReference type="InterPro" id="IPR036188">
    <property type="entry name" value="FAD/NAD-bd_sf"/>
</dbReference>
<organism evidence="7 8">
    <name type="scientific">candidate division WWE3 bacterium CSP1-7</name>
    <dbReference type="NCBI Taxonomy" id="1576480"/>
    <lineage>
        <taxon>Bacteria</taxon>
        <taxon>Katanobacteria</taxon>
    </lineage>
</organism>
<evidence type="ECO:0000313" key="7">
    <source>
        <dbReference type="EMBL" id="KRT67654.1"/>
    </source>
</evidence>
<reference evidence="7 8" key="1">
    <citation type="submission" date="2015-05" db="EMBL/GenBank/DDBJ databases">
        <title>Critical biogeochemical functions in the subsurface are associated with bacteria from new phyla and little studied lineages.</title>
        <authorList>
            <person name="Hug L.A."/>
            <person name="Thomas B.C."/>
            <person name="Sharon I."/>
            <person name="Brown C.T."/>
            <person name="Sharma R."/>
            <person name="Hettich R.L."/>
            <person name="Wilkins M.J."/>
            <person name="Williams K.H."/>
            <person name="Singh A."/>
            <person name="Banfield J.F."/>
        </authorList>
    </citation>
    <scope>NUCLEOTIDE SEQUENCE [LARGE SCALE GENOMIC DNA]</scope>
    <source>
        <strain evidence="7">CSP1-7</strain>
    </source>
</reference>
<dbReference type="STRING" id="1576480.XU08_C0001G0062"/>
<accession>A0A0T5ZY53</accession>
<sequence length="389" mass="43031">MKTENIVILGGGFGGFRTALNLERSLRRDRRYRIILIDQNTFHLYTASLYEVATGELSPRCVLLPFHRCLDHKKIDFINATATELDPVKKIIKTSSGDQIPYWKLVFALGGDTEDFGIPGVTQFGLGIKSVTDAERIRQNLARCAVTKGQAVKVVVGGGGFAGVEVAGELTGYRGCPVEVTVIEAAPRILSGLPEIISKTVSQRLNLLGVKITTSSPIKEVGSDRILLATGREISYDVLIWTAGVRGSRFLNPNVFPLDKKKALVVDRYLRVKGFEDIFVVGDNAATGVAWTATKAEADGRIAARNIVAQVRKKPLRAYRVFEPPFIIPVGRNWAIAKVGSMIFWGRPASILKDLVLFNYLIKIVPIWKAWKIWWRGESEALEIKRPVS</sequence>
<protein>
    <submittedName>
        <fullName evidence="7">Pyridine nucleotide-disulfide family oxidoreductase</fullName>
    </submittedName>
</protein>
<gene>
    <name evidence="7" type="ORF">XU08_C0001G0062</name>
</gene>
<dbReference type="EMBL" id="LDXK01000001">
    <property type="protein sequence ID" value="KRT67654.1"/>
    <property type="molecule type" value="Genomic_DNA"/>
</dbReference>
<dbReference type="PRINTS" id="PR00368">
    <property type="entry name" value="FADPNR"/>
</dbReference>
<dbReference type="InterPro" id="IPR051169">
    <property type="entry name" value="NADH-Q_oxidoreductase"/>
</dbReference>
<dbReference type="Pfam" id="PF07992">
    <property type="entry name" value="Pyr_redox_2"/>
    <property type="match status" value="1"/>
</dbReference>
<dbReference type="Gene3D" id="3.50.50.100">
    <property type="match status" value="1"/>
</dbReference>
<evidence type="ECO:0000256" key="1">
    <source>
        <dbReference type="ARBA" id="ARBA00001974"/>
    </source>
</evidence>
<dbReference type="GO" id="GO:0019646">
    <property type="term" value="P:aerobic electron transport chain"/>
    <property type="evidence" value="ECO:0007669"/>
    <property type="project" value="TreeGrafter"/>
</dbReference>
<evidence type="ECO:0000256" key="2">
    <source>
        <dbReference type="ARBA" id="ARBA00005272"/>
    </source>
</evidence>
<keyword evidence="5" id="KW-0560">Oxidoreductase</keyword>
<comment type="cofactor">
    <cofactor evidence="1">
        <name>FAD</name>
        <dbReference type="ChEBI" id="CHEBI:57692"/>
    </cofactor>
</comment>
<dbReference type="Proteomes" id="UP000051297">
    <property type="component" value="Unassembled WGS sequence"/>
</dbReference>
<dbReference type="SUPFAM" id="SSF51905">
    <property type="entry name" value="FAD/NAD(P)-binding domain"/>
    <property type="match status" value="2"/>
</dbReference>
<comment type="similarity">
    <text evidence="2">Belongs to the NADH dehydrogenase family.</text>
</comment>
<evidence type="ECO:0000256" key="4">
    <source>
        <dbReference type="ARBA" id="ARBA00022827"/>
    </source>
</evidence>
<dbReference type="GO" id="GO:0003955">
    <property type="term" value="F:NAD(P)H dehydrogenase (quinone) activity"/>
    <property type="evidence" value="ECO:0007669"/>
    <property type="project" value="TreeGrafter"/>
</dbReference>
<evidence type="ECO:0000256" key="3">
    <source>
        <dbReference type="ARBA" id="ARBA00022630"/>
    </source>
</evidence>
<dbReference type="PANTHER" id="PTHR42913">
    <property type="entry name" value="APOPTOSIS-INDUCING FACTOR 1"/>
    <property type="match status" value="1"/>
</dbReference>
<dbReference type="InterPro" id="IPR023753">
    <property type="entry name" value="FAD/NAD-binding_dom"/>
</dbReference>
<dbReference type="PANTHER" id="PTHR42913:SF3">
    <property type="entry name" value="64 KDA MITOCHONDRIAL NADH DEHYDROGENASE (EUROFUNG)"/>
    <property type="match status" value="1"/>
</dbReference>
<evidence type="ECO:0000313" key="8">
    <source>
        <dbReference type="Proteomes" id="UP000051297"/>
    </source>
</evidence>
<evidence type="ECO:0000259" key="6">
    <source>
        <dbReference type="Pfam" id="PF07992"/>
    </source>
</evidence>
<evidence type="ECO:0000256" key="5">
    <source>
        <dbReference type="ARBA" id="ARBA00023002"/>
    </source>
</evidence>
<proteinExistence type="inferred from homology"/>
<dbReference type="AlphaFoldDB" id="A0A0T5ZY53"/>